<sequence>MDSVAALTAEIARLYPALYLRLHARWGKDEKRPSPEALAVLRHLQRSGPLSMSEAARHFDRAPSAVSELMDRIEANGWIARSVDGRDRRRILIWLTDAGLALLARASEVLSREALARALAQLDATQREQLLLGLRALLQASETLSPGAETPE</sequence>
<dbReference type="Gene3D" id="1.10.10.10">
    <property type="entry name" value="Winged helix-like DNA-binding domain superfamily/Winged helix DNA-binding domain"/>
    <property type="match status" value="1"/>
</dbReference>
<evidence type="ECO:0000313" key="3">
    <source>
        <dbReference type="Proteomes" id="UP001165498"/>
    </source>
</evidence>
<dbReference type="Pfam" id="PF12802">
    <property type="entry name" value="MarR_2"/>
    <property type="match status" value="1"/>
</dbReference>
<keyword evidence="3" id="KW-1185">Reference proteome</keyword>
<dbReference type="SUPFAM" id="SSF46785">
    <property type="entry name" value="Winged helix' DNA-binding domain"/>
    <property type="match status" value="1"/>
</dbReference>
<comment type="caution">
    <text evidence="2">The sequence shown here is derived from an EMBL/GenBank/DDBJ whole genome shotgun (WGS) entry which is preliminary data.</text>
</comment>
<evidence type="ECO:0000259" key="1">
    <source>
        <dbReference type="PROSITE" id="PS50995"/>
    </source>
</evidence>
<feature type="domain" description="HTH marR-type" evidence="1">
    <location>
        <begin position="4"/>
        <end position="139"/>
    </location>
</feature>
<dbReference type="Proteomes" id="UP001165498">
    <property type="component" value="Unassembled WGS sequence"/>
</dbReference>
<dbReference type="EMBL" id="JANFQO010000004">
    <property type="protein sequence ID" value="MCQ4164319.1"/>
    <property type="molecule type" value="Genomic_DNA"/>
</dbReference>
<name>A0ABT1QPW1_9GAMM</name>
<reference evidence="2" key="1">
    <citation type="submission" date="2022-07" db="EMBL/GenBank/DDBJ databases">
        <title>Tahibacter sp., a new gammaproteobacterium isolated from the silt sample collected at pig farm.</title>
        <authorList>
            <person name="Chen H."/>
        </authorList>
    </citation>
    <scope>NUCLEOTIDE SEQUENCE</scope>
    <source>
        <strain evidence="2">P2K</strain>
    </source>
</reference>
<dbReference type="PANTHER" id="PTHR33164">
    <property type="entry name" value="TRANSCRIPTIONAL REGULATOR, MARR FAMILY"/>
    <property type="match status" value="1"/>
</dbReference>
<proteinExistence type="predicted"/>
<dbReference type="InterPro" id="IPR036388">
    <property type="entry name" value="WH-like_DNA-bd_sf"/>
</dbReference>
<gene>
    <name evidence="2" type="ORF">NM961_06300</name>
</gene>
<dbReference type="InterPro" id="IPR036390">
    <property type="entry name" value="WH_DNA-bd_sf"/>
</dbReference>
<organism evidence="2 3">
    <name type="scientific">Tahibacter harae</name>
    <dbReference type="NCBI Taxonomy" id="2963937"/>
    <lineage>
        <taxon>Bacteria</taxon>
        <taxon>Pseudomonadati</taxon>
        <taxon>Pseudomonadota</taxon>
        <taxon>Gammaproteobacteria</taxon>
        <taxon>Lysobacterales</taxon>
        <taxon>Rhodanobacteraceae</taxon>
        <taxon>Tahibacter</taxon>
    </lineage>
</organism>
<accession>A0ABT1QPW1</accession>
<evidence type="ECO:0000313" key="2">
    <source>
        <dbReference type="EMBL" id="MCQ4164319.1"/>
    </source>
</evidence>
<dbReference type="InterPro" id="IPR039422">
    <property type="entry name" value="MarR/SlyA-like"/>
</dbReference>
<dbReference type="RefSeq" id="WP_255913063.1">
    <property type="nucleotide sequence ID" value="NZ_JANFQO010000004.1"/>
</dbReference>
<dbReference type="PANTHER" id="PTHR33164:SF89">
    <property type="entry name" value="MARR FAMILY REGULATORY PROTEIN"/>
    <property type="match status" value="1"/>
</dbReference>
<dbReference type="InterPro" id="IPR000835">
    <property type="entry name" value="HTH_MarR-typ"/>
</dbReference>
<dbReference type="SMART" id="SM00347">
    <property type="entry name" value="HTH_MARR"/>
    <property type="match status" value="1"/>
</dbReference>
<dbReference type="PROSITE" id="PS50995">
    <property type="entry name" value="HTH_MARR_2"/>
    <property type="match status" value="1"/>
</dbReference>
<protein>
    <submittedName>
        <fullName evidence="2">MarR family transcriptional regulator</fullName>
    </submittedName>
</protein>